<dbReference type="Pfam" id="PF00877">
    <property type="entry name" value="NLPC_P60"/>
    <property type="match status" value="1"/>
</dbReference>
<dbReference type="PANTHER" id="PTHR47053:SF1">
    <property type="entry name" value="MUREIN DD-ENDOPEPTIDASE MEPH-RELATED"/>
    <property type="match status" value="1"/>
</dbReference>
<sequence length="226" mass="25769">MYKILSLILITTYIINASLLVVKDKRGNIISTKAIIHSNDNLFLNQDDREWDIGALYKEIFADVIRANRAKEAKDRIIEIKKEIKKAKAKGIKYILTQKQRVKLLEDAKYYKGGKYVWGGTTPNGFDCSGYVQYLYKKQKINLPRTAYSQSKIGKTIPLKDIKKGDLLFFLTDKSRGIPITHVGIYLGNGKFIHAASKKDGIIISPITYGTYRDCFVIAKRLDKKI</sequence>
<dbReference type="AlphaFoldDB" id="A0A1W1EKS1"/>
<evidence type="ECO:0000313" key="6">
    <source>
        <dbReference type="EMBL" id="SHO81478.1"/>
    </source>
</evidence>
<name>A0A1W1EKS1_9ZZZZ</name>
<dbReference type="PROSITE" id="PS51935">
    <property type="entry name" value="NLPC_P60"/>
    <property type="match status" value="1"/>
</dbReference>
<dbReference type="InterPro" id="IPR000064">
    <property type="entry name" value="NLP_P60_dom"/>
</dbReference>
<reference evidence="6" key="1">
    <citation type="submission" date="2016-10" db="EMBL/GenBank/DDBJ databases">
        <authorList>
            <person name="de Groot N.N."/>
        </authorList>
    </citation>
    <scope>NUCLEOTIDE SEQUENCE</scope>
</reference>
<keyword evidence="3" id="KW-0378">Hydrolase</keyword>
<evidence type="ECO:0000256" key="3">
    <source>
        <dbReference type="ARBA" id="ARBA00022801"/>
    </source>
</evidence>
<dbReference type="Gene3D" id="3.90.1720.10">
    <property type="entry name" value="endopeptidase domain like (from Nostoc punctiforme)"/>
    <property type="match status" value="1"/>
</dbReference>
<dbReference type="InterPro" id="IPR051202">
    <property type="entry name" value="Peptidase_C40"/>
</dbReference>
<keyword evidence="4" id="KW-0788">Thiol protease</keyword>
<evidence type="ECO:0000256" key="1">
    <source>
        <dbReference type="ARBA" id="ARBA00007074"/>
    </source>
</evidence>
<comment type="similarity">
    <text evidence="1">Belongs to the peptidase C40 family.</text>
</comment>
<organism evidence="6">
    <name type="scientific">hydrothermal vent metagenome</name>
    <dbReference type="NCBI Taxonomy" id="652676"/>
    <lineage>
        <taxon>unclassified sequences</taxon>
        <taxon>metagenomes</taxon>
        <taxon>ecological metagenomes</taxon>
    </lineage>
</organism>
<protein>
    <submittedName>
        <fullName evidence="6">NLP/P60 family protein</fullName>
    </submittedName>
</protein>
<dbReference type="InterPro" id="IPR038765">
    <property type="entry name" value="Papain-like_cys_pep_sf"/>
</dbReference>
<dbReference type="GO" id="GO:0006508">
    <property type="term" value="P:proteolysis"/>
    <property type="evidence" value="ECO:0007669"/>
    <property type="project" value="UniProtKB-KW"/>
</dbReference>
<evidence type="ECO:0000256" key="4">
    <source>
        <dbReference type="ARBA" id="ARBA00022807"/>
    </source>
</evidence>
<gene>
    <name evidence="6" type="ORF">MNB_SV-15-1055</name>
</gene>
<keyword evidence="2" id="KW-0645">Protease</keyword>
<dbReference type="GO" id="GO:0008234">
    <property type="term" value="F:cysteine-type peptidase activity"/>
    <property type="evidence" value="ECO:0007669"/>
    <property type="project" value="UniProtKB-KW"/>
</dbReference>
<evidence type="ECO:0000259" key="5">
    <source>
        <dbReference type="PROSITE" id="PS51935"/>
    </source>
</evidence>
<dbReference type="SUPFAM" id="SSF54001">
    <property type="entry name" value="Cysteine proteinases"/>
    <property type="match status" value="1"/>
</dbReference>
<proteinExistence type="inferred from homology"/>
<dbReference type="PANTHER" id="PTHR47053">
    <property type="entry name" value="MUREIN DD-ENDOPEPTIDASE MEPH-RELATED"/>
    <property type="match status" value="1"/>
</dbReference>
<feature type="domain" description="NlpC/P60" evidence="5">
    <location>
        <begin position="98"/>
        <end position="223"/>
    </location>
</feature>
<dbReference type="EMBL" id="FRYL01000041">
    <property type="protein sequence ID" value="SHO81478.1"/>
    <property type="molecule type" value="Genomic_DNA"/>
</dbReference>
<evidence type="ECO:0000256" key="2">
    <source>
        <dbReference type="ARBA" id="ARBA00022670"/>
    </source>
</evidence>
<accession>A0A1W1EKS1</accession>